<protein>
    <submittedName>
        <fullName evidence="1">Uncharacterized protein</fullName>
    </submittedName>
</protein>
<keyword evidence="2" id="KW-1185">Reference proteome</keyword>
<dbReference type="AlphaFoldDB" id="A0A1Z1WNI6"/>
<gene>
    <name evidence="1" type="ORF">SMD44_07374</name>
</gene>
<dbReference type="OrthoDB" id="4299832at2"/>
<name>A0A1Z1WNI6_9ACTN</name>
<sequence length="111" mass="13105">MDIDDGWEDQAFQSKDMRRLVALHTQRIRAEAIKKAPRRKHASRQSWTSITHNIDAYVRRDRQGWYGNVIVEQNPKVRHAMLQDQGFKDKTGRRHPGRKFLKAALMKSRIP</sequence>
<organism evidence="1 2">
    <name type="scientific">Streptomyces alboflavus</name>
    <dbReference type="NCBI Taxonomy" id="67267"/>
    <lineage>
        <taxon>Bacteria</taxon>
        <taxon>Bacillati</taxon>
        <taxon>Actinomycetota</taxon>
        <taxon>Actinomycetes</taxon>
        <taxon>Kitasatosporales</taxon>
        <taxon>Streptomycetaceae</taxon>
        <taxon>Streptomyces</taxon>
    </lineage>
</organism>
<accession>A0A1Z1WNI6</accession>
<evidence type="ECO:0000313" key="2">
    <source>
        <dbReference type="Proteomes" id="UP000195880"/>
    </source>
</evidence>
<dbReference type="EMBL" id="CP021748">
    <property type="protein sequence ID" value="ARX87892.1"/>
    <property type="molecule type" value="Genomic_DNA"/>
</dbReference>
<evidence type="ECO:0000313" key="1">
    <source>
        <dbReference type="EMBL" id="ARX87892.1"/>
    </source>
</evidence>
<reference evidence="1 2" key="1">
    <citation type="submission" date="2017-05" db="EMBL/GenBank/DDBJ databases">
        <title>Streptomyces alboflavus Genome sequencing and assembly.</title>
        <authorList>
            <person name="Wang Y."/>
            <person name="Du B."/>
            <person name="Ding Y."/>
            <person name="Liu H."/>
            <person name="Hou Q."/>
            <person name="Liu K."/>
            <person name="Wang C."/>
            <person name="Yao L."/>
        </authorList>
    </citation>
    <scope>NUCLEOTIDE SEQUENCE [LARGE SCALE GENOMIC DNA]</scope>
    <source>
        <strain evidence="1 2">MDJK44</strain>
    </source>
</reference>
<dbReference type="Proteomes" id="UP000195880">
    <property type="component" value="Chromosome"/>
</dbReference>
<dbReference type="KEGG" id="salf:SMD44_07374"/>
<dbReference type="RefSeq" id="WP_087886622.1">
    <property type="nucleotide sequence ID" value="NZ_CP021748.1"/>
</dbReference>
<proteinExistence type="predicted"/>